<comment type="caution">
    <text evidence="9">The sequence shown here is derived from an EMBL/GenBank/DDBJ whole genome shotgun (WGS) entry which is preliminary data.</text>
</comment>
<dbReference type="PANTHER" id="PTHR21099:SF2">
    <property type="entry name" value="SI:CH211-113E8.11"/>
    <property type="match status" value="1"/>
</dbReference>
<feature type="region of interest" description="Disordered" evidence="7">
    <location>
        <begin position="163"/>
        <end position="266"/>
    </location>
</feature>
<dbReference type="InterPro" id="IPR036855">
    <property type="entry name" value="Znf_CCCH_sf"/>
</dbReference>
<evidence type="ECO:0000256" key="2">
    <source>
        <dbReference type="ARBA" id="ARBA00022723"/>
    </source>
</evidence>
<evidence type="ECO:0000313" key="10">
    <source>
        <dbReference type="Proteomes" id="UP001302126"/>
    </source>
</evidence>
<keyword evidence="5" id="KW-0653">Protein transport</keyword>
<dbReference type="Proteomes" id="UP001302126">
    <property type="component" value="Unassembled WGS sequence"/>
</dbReference>
<proteinExistence type="predicted"/>
<evidence type="ECO:0000259" key="8">
    <source>
        <dbReference type="PROSITE" id="PS50103"/>
    </source>
</evidence>
<feature type="compositionally biased region" description="Polar residues" evidence="7">
    <location>
        <begin position="45"/>
        <end position="59"/>
    </location>
</feature>
<protein>
    <recommendedName>
        <fullName evidence="8">C3H1-type domain-containing protein</fullName>
    </recommendedName>
</protein>
<keyword evidence="4 6" id="KW-0862">Zinc</keyword>
<evidence type="ECO:0000256" key="4">
    <source>
        <dbReference type="ARBA" id="ARBA00022833"/>
    </source>
</evidence>
<sequence>MAVCKFYQQGNCRYGNSCKFEHPRQDNNRGGWQQSNNRFGALAGGQSNSGNKSGRQADTTKYPGLTEDGIRADLTTELPQWILSCYSPTKNSPVNLFGNYPREQSPEEIRMYYMMGAMSGNPDGALADIQKLHQVAQDQIQNTLSNIPAAIDHILRSENEHPNRHDIIKGNTNAASGGVFGAPAQGPFSTPAAAPSNPFGAPPAASSTSSPFGQPSALGQKPNPFGQPSQPTPSAFGQPVNAFGQPAQPATNSPFGQPAQQSGFGQTSALGANANVFGKPAAFGQPAALGGNKVFGQPAAPAFGQSAFGQPAQAPPSAFGQPAALGAKPNPFGQVANTIASTAAGSPFGGQPQQQPQQSNVFGQPPAPAAAPGPFGQPASAAAPSAFGQPAVQPAQNPFGQPPAQQAVAAAPGPFGQQQQQTAAQNRFGTQPAASNPFGQPPQPAAPGGFGGVAAQAAAAPAGAQGQGPYGPGAQRQHPPIESYSSTNPDGSLRMFKGKQVSYEIPKGGEKPVPVVRNFDGSFAKIWMPAGPPNYTTETEAEPEKYDDPAVQQQWMAFMQTGTFAGGIMPEVPPKREYCQWDF</sequence>
<gene>
    <name evidence="9" type="ORF">QBC35DRAFT_229762</name>
</gene>
<feature type="compositionally biased region" description="Polar residues" evidence="7">
    <location>
        <begin position="335"/>
        <end position="344"/>
    </location>
</feature>
<feature type="compositionally biased region" description="Polar residues" evidence="7">
    <location>
        <begin position="248"/>
        <end position="266"/>
    </location>
</feature>
<dbReference type="InterPro" id="IPR041367">
    <property type="entry name" value="Znf-CCCH_4"/>
</dbReference>
<feature type="compositionally biased region" description="Low complexity" evidence="7">
    <location>
        <begin position="202"/>
        <end position="211"/>
    </location>
</feature>
<dbReference type="PANTHER" id="PTHR21099">
    <property type="entry name" value="RAD201"/>
    <property type="match status" value="1"/>
</dbReference>
<feature type="compositionally biased region" description="Low complexity" evidence="7">
    <location>
        <begin position="398"/>
        <end position="425"/>
    </location>
</feature>
<dbReference type="Pfam" id="PF18044">
    <property type="entry name" value="zf-CCCH_4"/>
    <property type="match status" value="1"/>
</dbReference>
<evidence type="ECO:0000313" key="9">
    <source>
        <dbReference type="EMBL" id="KAK4187660.1"/>
    </source>
</evidence>
<dbReference type="EMBL" id="MU864399">
    <property type="protein sequence ID" value="KAK4187660.1"/>
    <property type="molecule type" value="Genomic_DNA"/>
</dbReference>
<keyword evidence="3 6" id="KW-0863">Zinc-finger</keyword>
<dbReference type="Gene3D" id="4.10.1000.10">
    <property type="entry name" value="Zinc finger, CCCH-type"/>
    <property type="match status" value="1"/>
</dbReference>
<organism evidence="9 10">
    <name type="scientific">Podospora australis</name>
    <dbReference type="NCBI Taxonomy" id="1536484"/>
    <lineage>
        <taxon>Eukaryota</taxon>
        <taxon>Fungi</taxon>
        <taxon>Dikarya</taxon>
        <taxon>Ascomycota</taxon>
        <taxon>Pezizomycotina</taxon>
        <taxon>Sordariomycetes</taxon>
        <taxon>Sordariomycetidae</taxon>
        <taxon>Sordariales</taxon>
        <taxon>Podosporaceae</taxon>
        <taxon>Podospora</taxon>
    </lineage>
</organism>
<evidence type="ECO:0000256" key="5">
    <source>
        <dbReference type="ARBA" id="ARBA00023132"/>
    </source>
</evidence>
<feature type="compositionally biased region" description="Low complexity" evidence="7">
    <location>
        <begin position="453"/>
        <end position="464"/>
    </location>
</feature>
<feature type="region of interest" description="Disordered" evidence="7">
    <location>
        <begin position="25"/>
        <end position="65"/>
    </location>
</feature>
<feature type="compositionally biased region" description="Low complexity" evidence="7">
    <location>
        <begin position="372"/>
        <end position="391"/>
    </location>
</feature>
<dbReference type="SUPFAM" id="SSF90229">
    <property type="entry name" value="CCCH zinc finger"/>
    <property type="match status" value="1"/>
</dbReference>
<dbReference type="SMART" id="SM00356">
    <property type="entry name" value="ZnF_C3H1"/>
    <property type="match status" value="1"/>
</dbReference>
<evidence type="ECO:0000256" key="1">
    <source>
        <dbReference type="ARBA" id="ARBA00004567"/>
    </source>
</evidence>
<feature type="compositionally biased region" description="Polar residues" evidence="7">
    <location>
        <begin position="28"/>
        <end position="38"/>
    </location>
</feature>
<dbReference type="CDD" id="cd23954">
    <property type="entry name" value="AMO1_CTD"/>
    <property type="match status" value="1"/>
</dbReference>
<feature type="zinc finger region" description="C3H1-type" evidence="6">
    <location>
        <begin position="1"/>
        <end position="25"/>
    </location>
</feature>
<evidence type="ECO:0000256" key="3">
    <source>
        <dbReference type="ARBA" id="ARBA00022771"/>
    </source>
</evidence>
<comment type="subcellular location">
    <subcellularLocation>
        <location evidence="1">Nucleus</location>
        <location evidence="1">Nuclear pore complex</location>
    </subcellularLocation>
</comment>
<keyword evidence="2 6" id="KW-0479">Metal-binding</keyword>
<accession>A0AAN7AJ98</accession>
<feature type="compositionally biased region" description="Polar residues" evidence="7">
    <location>
        <begin position="226"/>
        <end position="235"/>
    </location>
</feature>
<reference evidence="9" key="1">
    <citation type="journal article" date="2023" name="Mol. Phylogenet. Evol.">
        <title>Genome-scale phylogeny and comparative genomics of the fungal order Sordariales.</title>
        <authorList>
            <person name="Hensen N."/>
            <person name="Bonometti L."/>
            <person name="Westerberg I."/>
            <person name="Brannstrom I.O."/>
            <person name="Guillou S."/>
            <person name="Cros-Aarteil S."/>
            <person name="Calhoun S."/>
            <person name="Haridas S."/>
            <person name="Kuo A."/>
            <person name="Mondo S."/>
            <person name="Pangilinan J."/>
            <person name="Riley R."/>
            <person name="LaButti K."/>
            <person name="Andreopoulos B."/>
            <person name="Lipzen A."/>
            <person name="Chen C."/>
            <person name="Yan M."/>
            <person name="Daum C."/>
            <person name="Ng V."/>
            <person name="Clum A."/>
            <person name="Steindorff A."/>
            <person name="Ohm R.A."/>
            <person name="Martin F."/>
            <person name="Silar P."/>
            <person name="Natvig D.O."/>
            <person name="Lalanne C."/>
            <person name="Gautier V."/>
            <person name="Ament-Velasquez S.L."/>
            <person name="Kruys A."/>
            <person name="Hutchinson M.I."/>
            <person name="Powell A.J."/>
            <person name="Barry K."/>
            <person name="Miller A.N."/>
            <person name="Grigoriev I.V."/>
            <person name="Debuchy R."/>
            <person name="Gladieux P."/>
            <person name="Hiltunen Thoren M."/>
            <person name="Johannesson H."/>
        </authorList>
    </citation>
    <scope>NUCLEOTIDE SEQUENCE</scope>
    <source>
        <strain evidence="9">PSN309</strain>
    </source>
</reference>
<dbReference type="InterPro" id="IPR025574">
    <property type="entry name" value="Nucleoporin_FG_rpt"/>
</dbReference>
<evidence type="ECO:0000256" key="7">
    <source>
        <dbReference type="SAM" id="MobiDB-lite"/>
    </source>
</evidence>
<reference evidence="9" key="2">
    <citation type="submission" date="2023-05" db="EMBL/GenBank/DDBJ databases">
        <authorList>
            <consortium name="Lawrence Berkeley National Laboratory"/>
            <person name="Steindorff A."/>
            <person name="Hensen N."/>
            <person name="Bonometti L."/>
            <person name="Westerberg I."/>
            <person name="Brannstrom I.O."/>
            <person name="Guillou S."/>
            <person name="Cros-Aarteil S."/>
            <person name="Calhoun S."/>
            <person name="Haridas S."/>
            <person name="Kuo A."/>
            <person name="Mondo S."/>
            <person name="Pangilinan J."/>
            <person name="Riley R."/>
            <person name="Labutti K."/>
            <person name="Andreopoulos B."/>
            <person name="Lipzen A."/>
            <person name="Chen C."/>
            <person name="Yanf M."/>
            <person name="Daum C."/>
            <person name="Ng V."/>
            <person name="Clum A."/>
            <person name="Ohm R."/>
            <person name="Martin F."/>
            <person name="Silar P."/>
            <person name="Natvig D."/>
            <person name="Lalanne C."/>
            <person name="Gautier V."/>
            <person name="Ament-Velasquez S.L."/>
            <person name="Kruys A."/>
            <person name="Hutchinson M.I."/>
            <person name="Powell A.J."/>
            <person name="Barry K."/>
            <person name="Miller A.N."/>
            <person name="Grigoriev I.V."/>
            <person name="Debuchy R."/>
            <person name="Gladieux P."/>
            <person name="Thoren M.H."/>
            <person name="Johannesson H."/>
        </authorList>
    </citation>
    <scope>NUCLEOTIDE SEQUENCE</scope>
    <source>
        <strain evidence="9">PSN309</strain>
    </source>
</reference>
<dbReference type="InterPro" id="IPR000571">
    <property type="entry name" value="Znf_CCCH"/>
</dbReference>
<dbReference type="AlphaFoldDB" id="A0AAN7AJ98"/>
<feature type="region of interest" description="Disordered" evidence="7">
    <location>
        <begin position="306"/>
        <end position="493"/>
    </location>
</feature>
<feature type="domain" description="C3H1-type" evidence="8">
    <location>
        <begin position="1"/>
        <end position="25"/>
    </location>
</feature>
<feature type="compositionally biased region" description="Low complexity" evidence="7">
    <location>
        <begin position="345"/>
        <end position="364"/>
    </location>
</feature>
<keyword evidence="5" id="KW-0813">Transport</keyword>
<keyword evidence="5" id="KW-0509">mRNA transport</keyword>
<evidence type="ECO:0000256" key="6">
    <source>
        <dbReference type="PROSITE-ProRule" id="PRU00723"/>
    </source>
</evidence>
<dbReference type="Pfam" id="PF13634">
    <property type="entry name" value="Nucleoporin_FG"/>
    <property type="match status" value="3"/>
</dbReference>
<name>A0AAN7AJ98_9PEZI</name>
<dbReference type="PROSITE" id="PS50103">
    <property type="entry name" value="ZF_C3H1"/>
    <property type="match status" value="1"/>
</dbReference>
<dbReference type="GO" id="GO:0008270">
    <property type="term" value="F:zinc ion binding"/>
    <property type="evidence" value="ECO:0007669"/>
    <property type="project" value="UniProtKB-KW"/>
</dbReference>
<dbReference type="GO" id="GO:0005643">
    <property type="term" value="C:nuclear pore"/>
    <property type="evidence" value="ECO:0007669"/>
    <property type="project" value="UniProtKB-SubCell"/>
</dbReference>
<keyword evidence="5" id="KW-0539">Nucleus</keyword>
<keyword evidence="5" id="KW-0811">Translocation</keyword>
<keyword evidence="10" id="KW-1185">Reference proteome</keyword>
<keyword evidence="5" id="KW-0906">Nuclear pore complex</keyword>